<accession>A0AAD7CM70</accession>
<organism evidence="2 3">
    <name type="scientific">Mycena rosella</name>
    <name type="common">Pink bonnet</name>
    <name type="synonym">Agaricus rosellus</name>
    <dbReference type="NCBI Taxonomy" id="1033263"/>
    <lineage>
        <taxon>Eukaryota</taxon>
        <taxon>Fungi</taxon>
        <taxon>Dikarya</taxon>
        <taxon>Basidiomycota</taxon>
        <taxon>Agaricomycotina</taxon>
        <taxon>Agaricomycetes</taxon>
        <taxon>Agaricomycetidae</taxon>
        <taxon>Agaricales</taxon>
        <taxon>Marasmiineae</taxon>
        <taxon>Mycenaceae</taxon>
        <taxon>Mycena</taxon>
    </lineage>
</organism>
<feature type="compositionally biased region" description="Polar residues" evidence="1">
    <location>
        <begin position="34"/>
        <end position="50"/>
    </location>
</feature>
<gene>
    <name evidence="2" type="ORF">B0H17DRAFT_1101051</name>
</gene>
<name>A0AAD7CM70_MYCRO</name>
<evidence type="ECO:0000313" key="2">
    <source>
        <dbReference type="EMBL" id="KAJ7653016.1"/>
    </source>
</evidence>
<feature type="region of interest" description="Disordered" evidence="1">
    <location>
        <begin position="22"/>
        <end position="50"/>
    </location>
</feature>
<evidence type="ECO:0000256" key="1">
    <source>
        <dbReference type="SAM" id="MobiDB-lite"/>
    </source>
</evidence>
<protein>
    <submittedName>
        <fullName evidence="2">Uncharacterized protein</fullName>
    </submittedName>
</protein>
<dbReference type="Proteomes" id="UP001221757">
    <property type="component" value="Unassembled WGS sequence"/>
</dbReference>
<sequence length="50" mass="5189">MAPPGSPRIPCMSKPVLTCSSRQTLSLPRPSPPCSASSTSQPLQPSLITP</sequence>
<reference evidence="2" key="1">
    <citation type="submission" date="2023-03" db="EMBL/GenBank/DDBJ databases">
        <title>Massive genome expansion in bonnet fungi (Mycena s.s.) driven by repeated elements and novel gene families across ecological guilds.</title>
        <authorList>
            <consortium name="Lawrence Berkeley National Laboratory"/>
            <person name="Harder C.B."/>
            <person name="Miyauchi S."/>
            <person name="Viragh M."/>
            <person name="Kuo A."/>
            <person name="Thoen E."/>
            <person name="Andreopoulos B."/>
            <person name="Lu D."/>
            <person name="Skrede I."/>
            <person name="Drula E."/>
            <person name="Henrissat B."/>
            <person name="Morin E."/>
            <person name="Kohler A."/>
            <person name="Barry K."/>
            <person name="LaButti K."/>
            <person name="Morin E."/>
            <person name="Salamov A."/>
            <person name="Lipzen A."/>
            <person name="Mereny Z."/>
            <person name="Hegedus B."/>
            <person name="Baldrian P."/>
            <person name="Stursova M."/>
            <person name="Weitz H."/>
            <person name="Taylor A."/>
            <person name="Grigoriev I.V."/>
            <person name="Nagy L.G."/>
            <person name="Martin F."/>
            <person name="Kauserud H."/>
        </authorList>
    </citation>
    <scope>NUCLEOTIDE SEQUENCE</scope>
    <source>
        <strain evidence="2">CBHHK067</strain>
    </source>
</reference>
<comment type="caution">
    <text evidence="2">The sequence shown here is derived from an EMBL/GenBank/DDBJ whole genome shotgun (WGS) entry which is preliminary data.</text>
</comment>
<dbReference type="EMBL" id="JARKIE010000339">
    <property type="protein sequence ID" value="KAJ7653016.1"/>
    <property type="molecule type" value="Genomic_DNA"/>
</dbReference>
<keyword evidence="3" id="KW-1185">Reference proteome</keyword>
<proteinExistence type="predicted"/>
<evidence type="ECO:0000313" key="3">
    <source>
        <dbReference type="Proteomes" id="UP001221757"/>
    </source>
</evidence>
<dbReference type="AlphaFoldDB" id="A0AAD7CM70"/>